<organism evidence="1 2">
    <name type="scientific">Streptomyces tricolor</name>
    <dbReference type="NCBI Taxonomy" id="68277"/>
    <lineage>
        <taxon>Bacteria</taxon>
        <taxon>Bacillati</taxon>
        <taxon>Actinomycetota</taxon>
        <taxon>Actinomycetes</taxon>
        <taxon>Kitasatosporales</taxon>
        <taxon>Streptomycetaceae</taxon>
        <taxon>Streptomyces</taxon>
        <taxon>Streptomyces violaceoruber group</taxon>
    </lineage>
</organism>
<evidence type="ECO:0000313" key="2">
    <source>
        <dbReference type="Proteomes" id="UP001299012"/>
    </source>
</evidence>
<evidence type="ECO:0000313" key="1">
    <source>
        <dbReference type="EMBL" id="MCG0063192.1"/>
    </source>
</evidence>
<gene>
    <name evidence="1" type="ORF">L0F81_07795</name>
</gene>
<protein>
    <recommendedName>
        <fullName evidence="3">Hydantoinase B/oxoprolinase domain-containing protein</fullName>
    </recommendedName>
</protein>
<dbReference type="RefSeq" id="WP_208639894.1">
    <property type="nucleotide sequence ID" value="NZ_JAKKZF010000018.1"/>
</dbReference>
<comment type="caution">
    <text evidence="1">The sequence shown here is derived from an EMBL/GenBank/DDBJ whole genome shotgun (WGS) entry which is preliminary data.</text>
</comment>
<dbReference type="EMBL" id="JAKKZF010000018">
    <property type="protein sequence ID" value="MCG0063192.1"/>
    <property type="molecule type" value="Genomic_DNA"/>
</dbReference>
<proteinExistence type="predicted"/>
<keyword evidence="2" id="KW-1185">Reference proteome</keyword>
<name>A0ABS9JCA4_9ACTN</name>
<reference evidence="1 2" key="1">
    <citation type="submission" date="2022-01" db="EMBL/GenBank/DDBJ databases">
        <title>Draft Genome Sequences of Seven Type Strains of the Genus Streptomyces.</title>
        <authorList>
            <person name="Aziz S."/>
            <person name="Coretto E."/>
            <person name="Chronakova A."/>
            <person name="Sproer C."/>
            <person name="Huber K."/>
            <person name="Nouioui I."/>
            <person name="Gross H."/>
        </authorList>
    </citation>
    <scope>NUCLEOTIDE SEQUENCE [LARGE SCALE GENOMIC DNA]</scope>
    <source>
        <strain evidence="1 2">DSM 41685</strain>
    </source>
</reference>
<sequence>MLVNNTGGGGGYGNPFEREPERVARDVRNGFVSVAAARRAYGVAVDAETFEVDLRETAALRAAAATAAG</sequence>
<dbReference type="Proteomes" id="UP001299012">
    <property type="component" value="Unassembled WGS sequence"/>
</dbReference>
<evidence type="ECO:0008006" key="3">
    <source>
        <dbReference type="Google" id="ProtNLM"/>
    </source>
</evidence>
<accession>A0ABS9JCA4</accession>